<dbReference type="Pfam" id="PF04028">
    <property type="entry name" value="DUF374"/>
    <property type="match status" value="1"/>
</dbReference>
<organism evidence="2 3">
    <name type="scientific">Chelatococcus daeguensis</name>
    <dbReference type="NCBI Taxonomy" id="444444"/>
    <lineage>
        <taxon>Bacteria</taxon>
        <taxon>Pseudomonadati</taxon>
        <taxon>Pseudomonadota</taxon>
        <taxon>Alphaproteobacteria</taxon>
        <taxon>Hyphomicrobiales</taxon>
        <taxon>Chelatococcaceae</taxon>
        <taxon>Chelatococcus</taxon>
    </lineage>
</organism>
<keyword evidence="3" id="KW-1185">Reference proteome</keyword>
<dbReference type="EMBL" id="CP018095">
    <property type="protein sequence ID" value="APF36856.1"/>
    <property type="molecule type" value="Genomic_DNA"/>
</dbReference>
<gene>
    <name evidence="2" type="ORF">BOQ54_05545</name>
</gene>
<proteinExistence type="predicted"/>
<accession>A0AAC9JPL8</accession>
<sequence length="241" mass="25947">MALLKRISRSRPVQAALGRLLAGYLRLVERTNRFVMEPADIYDRVGPQMPVIVAMWHGQHFMVSFARRPQDRAAALVSRHGDGEFNAIALSHLGIRAIRGSGARGSKVREKGGAAAVRHLLRALKDGEMVVMTADVPKVSRICGEGIILLAKLSGRPVVPVAVVTSRRIDFNSWDHASIGLPFGRGAIVIGEPIHVAAEADPGAMEDARLAVERSLDAVHARAYALVGDRDPGAKPAEAPR</sequence>
<name>A0AAC9JPL8_9HYPH</name>
<evidence type="ECO:0000313" key="2">
    <source>
        <dbReference type="EMBL" id="APF36856.1"/>
    </source>
</evidence>
<feature type="domain" description="DUF374" evidence="1">
    <location>
        <begin position="68"/>
        <end position="139"/>
    </location>
</feature>
<dbReference type="RefSeq" id="WP_055459283.1">
    <property type="nucleotide sequence ID" value="NZ_CP018095.1"/>
</dbReference>
<evidence type="ECO:0000259" key="1">
    <source>
        <dbReference type="Pfam" id="PF04028"/>
    </source>
</evidence>
<dbReference type="InterPro" id="IPR007172">
    <property type="entry name" value="DUF374"/>
</dbReference>
<reference evidence="2 3" key="1">
    <citation type="submission" date="2016-11" db="EMBL/GenBank/DDBJ databases">
        <title>Complete genome sequence of the aerobically denitrifying bacterium Chelatococcus daeguensis TAD1.</title>
        <authorList>
            <person name="Yang Y."/>
            <person name="Huang S."/>
            <person name="Lin E."/>
        </authorList>
    </citation>
    <scope>NUCLEOTIDE SEQUENCE [LARGE SCALE GENOMIC DNA]</scope>
    <source>
        <strain evidence="2 3">TAD1</strain>
    </source>
</reference>
<dbReference type="Proteomes" id="UP000182703">
    <property type="component" value="Chromosome"/>
</dbReference>
<dbReference type="AlphaFoldDB" id="A0AAC9JPL8"/>
<dbReference type="CDD" id="cd07983">
    <property type="entry name" value="LPLAT_DUF374-like"/>
    <property type="match status" value="1"/>
</dbReference>
<dbReference type="KEGG" id="cdq:BOQ54_05545"/>
<evidence type="ECO:0000313" key="3">
    <source>
        <dbReference type="Proteomes" id="UP000182703"/>
    </source>
</evidence>
<protein>
    <recommendedName>
        <fullName evidence="1">DUF374 domain-containing protein</fullName>
    </recommendedName>
</protein>